<comment type="cofactor">
    <cofactor evidence="1">
        <name>heme</name>
        <dbReference type="ChEBI" id="CHEBI:30413"/>
    </cofactor>
</comment>
<keyword evidence="8" id="KW-1185">Reference proteome</keyword>
<keyword evidence="6" id="KW-1133">Transmembrane helix</keyword>
<evidence type="ECO:0000313" key="7">
    <source>
        <dbReference type="EMBL" id="KAL1625180.1"/>
    </source>
</evidence>
<dbReference type="Proteomes" id="UP001521116">
    <property type="component" value="Unassembled WGS sequence"/>
</dbReference>
<organism evidence="7 8">
    <name type="scientific">Neofusicoccum ribis</name>
    <dbReference type="NCBI Taxonomy" id="45134"/>
    <lineage>
        <taxon>Eukaryota</taxon>
        <taxon>Fungi</taxon>
        <taxon>Dikarya</taxon>
        <taxon>Ascomycota</taxon>
        <taxon>Pezizomycotina</taxon>
        <taxon>Dothideomycetes</taxon>
        <taxon>Dothideomycetes incertae sedis</taxon>
        <taxon>Botryosphaeriales</taxon>
        <taxon>Botryosphaeriaceae</taxon>
        <taxon>Neofusicoccum</taxon>
    </lineage>
</organism>
<evidence type="ECO:0000256" key="5">
    <source>
        <dbReference type="RuleBase" id="RU000461"/>
    </source>
</evidence>
<proteinExistence type="inferred from homology"/>
<dbReference type="Pfam" id="PF00067">
    <property type="entry name" value="p450"/>
    <property type="match status" value="1"/>
</dbReference>
<dbReference type="PANTHER" id="PTHR24305:SF232">
    <property type="entry name" value="P450, PUTATIVE (EUROFUNG)-RELATED"/>
    <property type="match status" value="1"/>
</dbReference>
<keyword evidence="6" id="KW-0812">Transmembrane</keyword>
<protein>
    <recommendedName>
        <fullName evidence="9">Cytochrome P450</fullName>
    </recommendedName>
</protein>
<accession>A0ABR3SMY3</accession>
<dbReference type="SUPFAM" id="SSF48264">
    <property type="entry name" value="Cytochrome P450"/>
    <property type="match status" value="1"/>
</dbReference>
<gene>
    <name evidence="7" type="ORF">SLS56_007450</name>
</gene>
<evidence type="ECO:0000256" key="2">
    <source>
        <dbReference type="ARBA" id="ARBA00010617"/>
    </source>
</evidence>
<dbReference type="InterPro" id="IPR017972">
    <property type="entry name" value="Cyt_P450_CS"/>
</dbReference>
<dbReference type="InterPro" id="IPR002403">
    <property type="entry name" value="Cyt_P450_E_grp-IV"/>
</dbReference>
<comment type="caution">
    <text evidence="7">The sequence shown here is derived from an EMBL/GenBank/DDBJ whole genome shotgun (WGS) entry which is preliminary data.</text>
</comment>
<dbReference type="EMBL" id="JAJVDC020000097">
    <property type="protein sequence ID" value="KAL1625180.1"/>
    <property type="molecule type" value="Genomic_DNA"/>
</dbReference>
<dbReference type="InterPro" id="IPR036396">
    <property type="entry name" value="Cyt_P450_sf"/>
</dbReference>
<evidence type="ECO:0000256" key="1">
    <source>
        <dbReference type="ARBA" id="ARBA00001971"/>
    </source>
</evidence>
<feature type="transmembrane region" description="Helical" evidence="6">
    <location>
        <begin position="23"/>
        <end position="40"/>
    </location>
</feature>
<keyword evidence="5" id="KW-0560">Oxidoreductase</keyword>
<comment type="similarity">
    <text evidence="2 5">Belongs to the cytochrome P450 family.</text>
</comment>
<dbReference type="Gene3D" id="1.10.630.10">
    <property type="entry name" value="Cytochrome P450"/>
    <property type="match status" value="1"/>
</dbReference>
<keyword evidence="6" id="KW-0472">Membrane</keyword>
<evidence type="ECO:0000256" key="6">
    <source>
        <dbReference type="SAM" id="Phobius"/>
    </source>
</evidence>
<dbReference type="PRINTS" id="PR00385">
    <property type="entry name" value="P450"/>
</dbReference>
<dbReference type="PANTHER" id="PTHR24305">
    <property type="entry name" value="CYTOCHROME P450"/>
    <property type="match status" value="1"/>
</dbReference>
<dbReference type="InterPro" id="IPR050121">
    <property type="entry name" value="Cytochrome_P450_monoxygenase"/>
</dbReference>
<evidence type="ECO:0000256" key="4">
    <source>
        <dbReference type="ARBA" id="ARBA00023004"/>
    </source>
</evidence>
<keyword evidence="3 5" id="KW-0479">Metal-binding</keyword>
<keyword evidence="4 5" id="KW-0408">Iron</keyword>
<dbReference type="CDD" id="cd11060">
    <property type="entry name" value="CYP57A1-like"/>
    <property type="match status" value="1"/>
</dbReference>
<evidence type="ECO:0008006" key="9">
    <source>
        <dbReference type="Google" id="ProtNLM"/>
    </source>
</evidence>
<sequence>MEVNLEHTSGSGVQAAISFLRSNPFYIFYILSFFLVLRFFKNRYASPLRHYPGPFLASGTRVWKLWVTWQTHQETEYINLHKKYGPVVRVAPNELSFSRPTAAREILSAGKGFHKTPFYAVFPPPENPDIFTETREHVHAAKKRVAGTSYSMASMQGMTPYIEDTIALLFAKLDGFATAGGGGGRQEMDLGDWLHYFAFDVLGEVAFGKKWGFLAEGRDVEGCINAIDKSQQYNGTVGQLPALDLLLRRNPLWRAAQKLFPGAQPLVTRIALEELRKRRSGGATTERKDLLGQLLKANEAFPDRFGEGDVFAVTHGAIFAGSDSTASTMQSFMHHVLRDRRIYAALVAEIDDAAARGALSPVVAFNEAQQLPFFQAALKEAMRVRPAVGLAMARSVPPGGAEIDGARYPGGTGLNINAWAVHRDQEMFGVDAEVFRPERWLEDGERARLMDRHMLQFGGGSHVCIGRNLALLEMNKVLPMLLRDYALELVHPDRELDFHTYFFVVQKGLNVRISKRV</sequence>
<dbReference type="InterPro" id="IPR001128">
    <property type="entry name" value="Cyt_P450"/>
</dbReference>
<dbReference type="PRINTS" id="PR00465">
    <property type="entry name" value="EP450IV"/>
</dbReference>
<evidence type="ECO:0000313" key="8">
    <source>
        <dbReference type="Proteomes" id="UP001521116"/>
    </source>
</evidence>
<keyword evidence="5" id="KW-0503">Monooxygenase</keyword>
<reference evidence="7 8" key="1">
    <citation type="submission" date="2024-02" db="EMBL/GenBank/DDBJ databases">
        <title>De novo assembly and annotation of 12 fungi associated with fruit tree decline syndrome in Ontario, Canada.</title>
        <authorList>
            <person name="Sulman M."/>
            <person name="Ellouze W."/>
            <person name="Ilyukhin E."/>
        </authorList>
    </citation>
    <scope>NUCLEOTIDE SEQUENCE [LARGE SCALE GENOMIC DNA]</scope>
    <source>
        <strain evidence="7 8">M1-105</strain>
    </source>
</reference>
<name>A0ABR3SMY3_9PEZI</name>
<dbReference type="PROSITE" id="PS00086">
    <property type="entry name" value="CYTOCHROME_P450"/>
    <property type="match status" value="1"/>
</dbReference>
<evidence type="ECO:0000256" key="3">
    <source>
        <dbReference type="ARBA" id="ARBA00022723"/>
    </source>
</evidence>
<keyword evidence="5" id="KW-0349">Heme</keyword>